<dbReference type="Pfam" id="PF04809">
    <property type="entry name" value="HupH_C"/>
    <property type="match status" value="2"/>
</dbReference>
<dbReference type="InterPro" id="IPR006894">
    <property type="entry name" value="HupH_Hydgase_express_prot_C"/>
</dbReference>
<comment type="similarity">
    <text evidence="1">Belongs to the HupH/HyaF family.</text>
</comment>
<evidence type="ECO:0000313" key="4">
    <source>
        <dbReference type="EMBL" id="MDQ0503698.1"/>
    </source>
</evidence>
<dbReference type="Gene3D" id="3.30.1370.140">
    <property type="entry name" value="HupH hydrogenase expression protein, C-terminal domain"/>
    <property type="match status" value="2"/>
</dbReference>
<evidence type="ECO:0000259" key="3">
    <source>
        <dbReference type="Pfam" id="PF04809"/>
    </source>
</evidence>
<dbReference type="RefSeq" id="WP_394085867.1">
    <property type="nucleotide sequence ID" value="NZ_JBAFWJ010000012.1"/>
</dbReference>
<sequence>MPMSSSPFATQAPIGFGPGSQSSAEDEGLAYLPMPSGMRTFEAHLPEVEDKARFAPALAALNDILAALRGWTPGASITVPLGHLDPANLALVDETLGEGEVAVKVTAPGRAMAIQEATFAGVWRLSGSEGADRVEVSAFPRGAILRAHDETWAIDTARLAEIDGPGIFNAPTLLVEIDHRARTRAEGGAPHVINLSLLPHTPEDLALLDAKLGQGATVVLSRGYGNCRIDAAALKGVWRVRFYNSTDILILDTIEICDVPEVACAAAEDIADSAERLVEVLEAVA</sequence>
<organism evidence="4 5">
    <name type="scientific">Xanthobacter agilis</name>
    <dbReference type="NCBI Taxonomy" id="47492"/>
    <lineage>
        <taxon>Bacteria</taxon>
        <taxon>Pseudomonadati</taxon>
        <taxon>Pseudomonadota</taxon>
        <taxon>Alphaproteobacteria</taxon>
        <taxon>Hyphomicrobiales</taxon>
        <taxon>Xanthobacteraceae</taxon>
        <taxon>Xanthobacter</taxon>
    </lineage>
</organism>
<dbReference type="InterPro" id="IPR038527">
    <property type="entry name" value="HupH_C_sf"/>
</dbReference>
<comment type="caution">
    <text evidence="4">The sequence shown here is derived from an EMBL/GenBank/DDBJ whole genome shotgun (WGS) entry which is preliminary data.</text>
</comment>
<accession>A0ABU0L983</accession>
<feature type="region of interest" description="Disordered" evidence="2">
    <location>
        <begin position="1"/>
        <end position="27"/>
    </location>
</feature>
<evidence type="ECO:0000256" key="1">
    <source>
        <dbReference type="ARBA" id="ARBA00010832"/>
    </source>
</evidence>
<proteinExistence type="inferred from homology"/>
<keyword evidence="5" id="KW-1185">Reference proteome</keyword>
<feature type="domain" description="HupH hydrogenase expression protein C-terminal" evidence="3">
    <location>
        <begin position="167"/>
        <end position="283"/>
    </location>
</feature>
<feature type="domain" description="HupH hydrogenase expression protein C-terminal" evidence="3">
    <location>
        <begin position="57"/>
        <end position="161"/>
    </location>
</feature>
<reference evidence="4 5" key="1">
    <citation type="submission" date="2023-07" db="EMBL/GenBank/DDBJ databases">
        <title>Genomic Encyclopedia of Type Strains, Phase IV (KMG-IV): sequencing the most valuable type-strain genomes for metagenomic binning, comparative biology and taxonomic classification.</title>
        <authorList>
            <person name="Goeker M."/>
        </authorList>
    </citation>
    <scope>NUCLEOTIDE SEQUENCE [LARGE SCALE GENOMIC DNA]</scope>
    <source>
        <strain evidence="4 5">DSM 3770</strain>
    </source>
</reference>
<evidence type="ECO:0000313" key="5">
    <source>
        <dbReference type="Proteomes" id="UP001241747"/>
    </source>
</evidence>
<protein>
    <submittedName>
        <fullName evidence="4">Hydrogenase-1 operon protein HyaF</fullName>
    </submittedName>
</protein>
<dbReference type="Proteomes" id="UP001241747">
    <property type="component" value="Unassembled WGS sequence"/>
</dbReference>
<evidence type="ECO:0000256" key="2">
    <source>
        <dbReference type="SAM" id="MobiDB-lite"/>
    </source>
</evidence>
<name>A0ABU0L983_XANAG</name>
<gene>
    <name evidence="4" type="ORF">QOZ94_000468</name>
</gene>
<dbReference type="EMBL" id="JAUSVY010000001">
    <property type="protein sequence ID" value="MDQ0503698.1"/>
    <property type="molecule type" value="Genomic_DNA"/>
</dbReference>